<feature type="compositionally biased region" description="Polar residues" evidence="1">
    <location>
        <begin position="1"/>
        <end position="10"/>
    </location>
</feature>
<keyword evidence="3" id="KW-1185">Reference proteome</keyword>
<accession>A0A927FSR7</accession>
<dbReference type="RefSeq" id="WP_191774141.1">
    <property type="nucleotide sequence ID" value="NZ_JACYFU010000002.1"/>
</dbReference>
<evidence type="ECO:0000313" key="2">
    <source>
        <dbReference type="EMBL" id="MBD8065321.1"/>
    </source>
</evidence>
<dbReference type="EMBL" id="JACYFU010000002">
    <property type="protein sequence ID" value="MBD8065321.1"/>
    <property type="molecule type" value="Genomic_DNA"/>
</dbReference>
<feature type="region of interest" description="Disordered" evidence="1">
    <location>
        <begin position="1"/>
        <end position="24"/>
    </location>
</feature>
<dbReference type="AlphaFoldDB" id="A0A927FSR7"/>
<dbReference type="Proteomes" id="UP000654108">
    <property type="component" value="Unassembled WGS sequence"/>
</dbReference>
<protein>
    <submittedName>
        <fullName evidence="2">Uncharacterized protein</fullName>
    </submittedName>
</protein>
<proteinExistence type="predicted"/>
<reference evidence="2" key="1">
    <citation type="submission" date="2020-09" db="EMBL/GenBank/DDBJ databases">
        <title>Genome seq and assembly of Devosia sp.</title>
        <authorList>
            <person name="Chhetri G."/>
        </authorList>
    </citation>
    <scope>NUCLEOTIDE SEQUENCE</scope>
    <source>
        <strain evidence="2">PTR5</strain>
    </source>
</reference>
<comment type="caution">
    <text evidence="2">The sequence shown here is derived from an EMBL/GenBank/DDBJ whole genome shotgun (WGS) entry which is preliminary data.</text>
</comment>
<name>A0A927FSR7_9HYPH</name>
<gene>
    <name evidence="2" type="ORF">IC608_07530</name>
</gene>
<organism evidence="2 3">
    <name type="scientific">Devosia oryzisoli</name>
    <dbReference type="NCBI Taxonomy" id="2774138"/>
    <lineage>
        <taxon>Bacteria</taxon>
        <taxon>Pseudomonadati</taxon>
        <taxon>Pseudomonadota</taxon>
        <taxon>Alphaproteobacteria</taxon>
        <taxon>Hyphomicrobiales</taxon>
        <taxon>Devosiaceae</taxon>
        <taxon>Devosia</taxon>
    </lineage>
</organism>
<evidence type="ECO:0000256" key="1">
    <source>
        <dbReference type="SAM" id="MobiDB-lite"/>
    </source>
</evidence>
<evidence type="ECO:0000313" key="3">
    <source>
        <dbReference type="Proteomes" id="UP000654108"/>
    </source>
</evidence>
<sequence>MNQRAQTAGTSPLGAKDRGRSTPSQPFQGLIDAVLIAPGQFSFEGAVGADSAAACWTWVVRDLCPDLISAEGVANGNFGSADLELVVPEILLRVKSTLDASGSDGEALRRLRAQLGRDDALEAAKKTMTALRHRALLAKAQSFGKALNAITEEQALTVALQSMPLQEPKVAALLFQAALGHVANPTRLILAAIKLSGNASEVAVQRQGFGPLIEACLAHAQDQLSHLDLNGPFADVDRACRSLDRFHRLVRALTGYIEFPRTSRSTHILATITKQVSDRVEPRLREVVTDINQAMRRPREAPDRVDMDRLLGAINGVYLLATVRDCRDSLALNAIFDQAWNQSGQALEIHIQRSLELLRQAPEDEATGTRLDAAIKMAEVRFNGEYADTLRRARAAAGRRA</sequence>